<protein>
    <recommendedName>
        <fullName evidence="7">Phospholipase B-like</fullName>
        <ecNumber evidence="7">3.1.1.-</ecNumber>
    </recommendedName>
</protein>
<keyword evidence="2" id="KW-0732">Signal</keyword>
<evidence type="ECO:0000256" key="4">
    <source>
        <dbReference type="ARBA" id="ARBA00022963"/>
    </source>
</evidence>
<dbReference type="GO" id="GO:0004620">
    <property type="term" value="F:phospholipase activity"/>
    <property type="evidence" value="ECO:0007669"/>
    <property type="project" value="InterPro"/>
</dbReference>
<keyword evidence="6" id="KW-0325">Glycoprotein</keyword>
<gene>
    <name evidence="8" type="ORF">HaLaN_28980</name>
</gene>
<dbReference type="PANTHER" id="PTHR12370:SF3">
    <property type="entry name" value="PHOSPHOLIPASE B-LIKE 2-RELATED"/>
    <property type="match status" value="1"/>
</dbReference>
<evidence type="ECO:0000313" key="9">
    <source>
        <dbReference type="Proteomes" id="UP000485058"/>
    </source>
</evidence>
<evidence type="ECO:0000256" key="2">
    <source>
        <dbReference type="ARBA" id="ARBA00022729"/>
    </source>
</evidence>
<reference evidence="8 9" key="1">
    <citation type="submission" date="2020-02" db="EMBL/GenBank/DDBJ databases">
        <title>Draft genome sequence of Haematococcus lacustris strain NIES-144.</title>
        <authorList>
            <person name="Morimoto D."/>
            <person name="Nakagawa S."/>
            <person name="Yoshida T."/>
            <person name="Sawayama S."/>
        </authorList>
    </citation>
    <scope>NUCLEOTIDE SEQUENCE [LARGE SCALE GENOMIC DNA]</scope>
    <source>
        <strain evidence="8 9">NIES-144</strain>
    </source>
</reference>
<evidence type="ECO:0000256" key="3">
    <source>
        <dbReference type="ARBA" id="ARBA00022801"/>
    </source>
</evidence>
<evidence type="ECO:0000256" key="6">
    <source>
        <dbReference type="ARBA" id="ARBA00023180"/>
    </source>
</evidence>
<feature type="non-terminal residue" evidence="8">
    <location>
        <position position="1"/>
    </location>
</feature>
<sequence length="294" mass="32969">MGHLTINTSAVFPDSEQLKAAGFLEGWLTAERIHQHFQNMVAFYETSNNENGPAQFQFLATQEVWLRHQMNSSDTQQSPFWAYIRLLMAQFDGLVQGSAGLCLQVTPDFSDIFVAQAAWFTYAAMVRIFKHYHFKLHDTSLPGTDLAYSSYPGQLSSDDDFYLVNPTHLAVLQTTNRLFNESLLDTIQPQAVLSWQRVRSALSAASSGKEWAQLVGLHNSGTYTNSWLVIDLKRFSPGRPLQHGLLTVVEQVPDAMFSADFTHILESGYFALYNVPALQPAYEALGYPAFLASQ</sequence>
<dbReference type="EC" id="3.1.1.-" evidence="7"/>
<dbReference type="AlphaFoldDB" id="A0A6A0AD40"/>
<dbReference type="InterPro" id="IPR007000">
    <property type="entry name" value="PLipase_B-like"/>
</dbReference>
<keyword evidence="3 7" id="KW-0378">Hydrolase</keyword>
<evidence type="ECO:0000313" key="8">
    <source>
        <dbReference type="EMBL" id="GFH30181.1"/>
    </source>
</evidence>
<evidence type="ECO:0000256" key="7">
    <source>
        <dbReference type="RuleBase" id="RU364138"/>
    </source>
</evidence>
<comment type="function">
    <text evidence="7">Putative phospholipase.</text>
</comment>
<keyword evidence="5 7" id="KW-0443">Lipid metabolism</keyword>
<dbReference type="PANTHER" id="PTHR12370">
    <property type="entry name" value="PHOSPHOLIPASE B-RELATED"/>
    <property type="match status" value="1"/>
</dbReference>
<dbReference type="Pfam" id="PF04916">
    <property type="entry name" value="Phospholip_B"/>
    <property type="match status" value="2"/>
</dbReference>
<comment type="caution">
    <text evidence="8">The sequence shown here is derived from an EMBL/GenBank/DDBJ whole genome shotgun (WGS) entry which is preliminary data.</text>
</comment>
<evidence type="ECO:0000256" key="5">
    <source>
        <dbReference type="ARBA" id="ARBA00023098"/>
    </source>
</evidence>
<proteinExistence type="inferred from homology"/>
<feature type="non-terminal residue" evidence="8">
    <location>
        <position position="294"/>
    </location>
</feature>
<dbReference type="GO" id="GO:0005576">
    <property type="term" value="C:extracellular region"/>
    <property type="evidence" value="ECO:0007669"/>
    <property type="project" value="TreeGrafter"/>
</dbReference>
<comment type="similarity">
    <text evidence="1 7">Belongs to the phospholipase B-like family.</text>
</comment>
<keyword evidence="9" id="KW-1185">Reference proteome</keyword>
<dbReference type="Proteomes" id="UP000485058">
    <property type="component" value="Unassembled WGS sequence"/>
</dbReference>
<organism evidence="8 9">
    <name type="scientific">Haematococcus lacustris</name>
    <name type="common">Green alga</name>
    <name type="synonym">Haematococcus pluvialis</name>
    <dbReference type="NCBI Taxonomy" id="44745"/>
    <lineage>
        <taxon>Eukaryota</taxon>
        <taxon>Viridiplantae</taxon>
        <taxon>Chlorophyta</taxon>
        <taxon>core chlorophytes</taxon>
        <taxon>Chlorophyceae</taxon>
        <taxon>CS clade</taxon>
        <taxon>Chlamydomonadales</taxon>
        <taxon>Haematococcaceae</taxon>
        <taxon>Haematococcus</taxon>
    </lineage>
</organism>
<accession>A0A6A0AD40</accession>
<name>A0A6A0AD40_HAELA</name>
<evidence type="ECO:0000256" key="1">
    <source>
        <dbReference type="ARBA" id="ARBA00007835"/>
    </source>
</evidence>
<dbReference type="Gene3D" id="3.60.60.30">
    <property type="match status" value="2"/>
</dbReference>
<keyword evidence="4 7" id="KW-0442">Lipid degradation</keyword>
<dbReference type="GO" id="GO:0009395">
    <property type="term" value="P:phospholipid catabolic process"/>
    <property type="evidence" value="ECO:0007669"/>
    <property type="project" value="TreeGrafter"/>
</dbReference>
<dbReference type="EMBL" id="BLLF01004752">
    <property type="protein sequence ID" value="GFH30181.1"/>
    <property type="molecule type" value="Genomic_DNA"/>
</dbReference>